<dbReference type="PANTHER" id="PTHR43622">
    <property type="entry name" value="3-DEHYDROQUINATE SYNTHASE"/>
    <property type="match status" value="1"/>
</dbReference>
<dbReference type="Proteomes" id="UP000321857">
    <property type="component" value="Chromosome"/>
</dbReference>
<comment type="cofactor">
    <cofactor evidence="2">
        <name>Co(2+)</name>
        <dbReference type="ChEBI" id="CHEBI:48828"/>
    </cofactor>
</comment>
<dbReference type="EMBL" id="CP041659">
    <property type="protein sequence ID" value="QDP20120.1"/>
    <property type="molecule type" value="Genomic_DNA"/>
</dbReference>
<dbReference type="RefSeq" id="WP_147494568.1">
    <property type="nucleotide sequence ID" value="NZ_CP041659.1"/>
</dbReference>
<evidence type="ECO:0000256" key="7">
    <source>
        <dbReference type="ARBA" id="ARBA00023239"/>
    </source>
</evidence>
<evidence type="ECO:0000256" key="6">
    <source>
        <dbReference type="ARBA" id="ARBA00023141"/>
    </source>
</evidence>
<evidence type="ECO:0000256" key="8">
    <source>
        <dbReference type="ARBA" id="ARBA00023285"/>
    </source>
</evidence>
<name>A0A516ITC7_9SPHN</name>
<evidence type="ECO:0000313" key="12">
    <source>
        <dbReference type="Proteomes" id="UP000321857"/>
    </source>
</evidence>
<dbReference type="AlphaFoldDB" id="A0A516ITC7"/>
<dbReference type="KEGG" id="sxa:FMM02_09255"/>
<dbReference type="Gene3D" id="3.40.50.1970">
    <property type="match status" value="1"/>
</dbReference>
<dbReference type="InterPro" id="IPR050071">
    <property type="entry name" value="Dehydroquinate_synthase"/>
</dbReference>
<keyword evidence="12" id="KW-1185">Reference proteome</keyword>
<accession>A0A516ITC7</accession>
<dbReference type="GO" id="GO:0046872">
    <property type="term" value="F:metal ion binding"/>
    <property type="evidence" value="ECO:0007669"/>
    <property type="project" value="UniProtKB-KW"/>
</dbReference>
<dbReference type="GO" id="GO:0003856">
    <property type="term" value="F:3-dehydroquinate synthase activity"/>
    <property type="evidence" value="ECO:0007669"/>
    <property type="project" value="TreeGrafter"/>
</dbReference>
<dbReference type="SUPFAM" id="SSF56796">
    <property type="entry name" value="Dehydroquinate synthase-like"/>
    <property type="match status" value="1"/>
</dbReference>
<evidence type="ECO:0000256" key="5">
    <source>
        <dbReference type="ARBA" id="ARBA00023027"/>
    </source>
</evidence>
<sequence length="354" mass="37259">MKEIRIPGRRPYEAVIGPVEAGLERLTGRGAPILVSEPRLFALHGVRVAEALGAEPLLVPEGEAAKDWTVLHNLLADFARLGANRDTIVVALGGGSVGDVAGLAASLFKRGCPVVHVPTTLLAQADSAIGGKTAIDAFGEKNVIGSFHEPALVIVDPDFLDTLDARQLLSGYAEIVKYGLIDQPGFFAWCEDNGGALLAGHRGARQRAIAQAIESKARIVAGDLEDRSGQRALLNLGHSFAHAIEAEAGLGRLLHGEAVAIGLALAFKFSAAMDLCPLADCQRVAFHLKRVGLPTRLGDVGLSARSGALVQRMLSDKKNVGGALRLVLAHGIGKTFLHPGMEAERLAAFLARED</sequence>
<dbReference type="InterPro" id="IPR030960">
    <property type="entry name" value="DHQS/DOIS_N"/>
</dbReference>
<evidence type="ECO:0000259" key="9">
    <source>
        <dbReference type="Pfam" id="PF01761"/>
    </source>
</evidence>
<keyword evidence="8" id="KW-0170">Cobalt</keyword>
<dbReference type="GO" id="GO:0008652">
    <property type="term" value="P:amino acid biosynthetic process"/>
    <property type="evidence" value="ECO:0007669"/>
    <property type="project" value="UniProtKB-KW"/>
</dbReference>
<reference evidence="11 12" key="1">
    <citation type="submission" date="2019-07" db="EMBL/GenBank/DDBJ databases">
        <title>Sphingomonas AE3 Genome sequencing and assembly.</title>
        <authorList>
            <person name="Kim H."/>
        </authorList>
    </citation>
    <scope>NUCLEOTIDE SEQUENCE [LARGE SCALE GENOMIC DNA]</scope>
    <source>
        <strain evidence="11 12">AE3</strain>
    </source>
</reference>
<keyword evidence="6" id="KW-0057">Aromatic amino acid biosynthesis</keyword>
<comment type="cofactor">
    <cofactor evidence="1">
        <name>NAD(+)</name>
        <dbReference type="ChEBI" id="CHEBI:57540"/>
    </cofactor>
</comment>
<feature type="domain" description="3-dehydroquinate synthase N-terminal" evidence="9">
    <location>
        <begin position="58"/>
        <end position="168"/>
    </location>
</feature>
<organism evidence="11 12">
    <name type="scientific">Sphingomonas xanthus</name>
    <dbReference type="NCBI Taxonomy" id="2594473"/>
    <lineage>
        <taxon>Bacteria</taxon>
        <taxon>Pseudomonadati</taxon>
        <taxon>Pseudomonadota</taxon>
        <taxon>Alphaproteobacteria</taxon>
        <taxon>Sphingomonadales</taxon>
        <taxon>Sphingomonadaceae</taxon>
        <taxon>Sphingomonas</taxon>
    </lineage>
</organism>
<feature type="domain" description="3-dehydroquinate synthase C-terminal" evidence="10">
    <location>
        <begin position="171"/>
        <end position="319"/>
    </location>
</feature>
<dbReference type="Gene3D" id="1.20.1090.10">
    <property type="entry name" value="Dehydroquinate synthase-like - alpha domain"/>
    <property type="match status" value="1"/>
</dbReference>
<evidence type="ECO:0000256" key="1">
    <source>
        <dbReference type="ARBA" id="ARBA00001911"/>
    </source>
</evidence>
<dbReference type="InterPro" id="IPR056179">
    <property type="entry name" value="DHQS_C"/>
</dbReference>
<dbReference type="PANTHER" id="PTHR43622:SF7">
    <property type="entry name" value="3-DEHYDROQUINATE SYNTHASE, CHLOROPLASTIC"/>
    <property type="match status" value="1"/>
</dbReference>
<dbReference type="Pfam" id="PF01761">
    <property type="entry name" value="DHQ_synthase"/>
    <property type="match status" value="1"/>
</dbReference>
<evidence type="ECO:0000256" key="3">
    <source>
        <dbReference type="ARBA" id="ARBA00022605"/>
    </source>
</evidence>
<keyword evidence="5" id="KW-0520">NAD</keyword>
<proteinExistence type="predicted"/>
<dbReference type="Pfam" id="PF24621">
    <property type="entry name" value="DHQS_C"/>
    <property type="match status" value="1"/>
</dbReference>
<evidence type="ECO:0000256" key="4">
    <source>
        <dbReference type="ARBA" id="ARBA00022723"/>
    </source>
</evidence>
<keyword evidence="4" id="KW-0479">Metal-binding</keyword>
<gene>
    <name evidence="11" type="ORF">FMM02_09255</name>
</gene>
<keyword evidence="7" id="KW-0456">Lyase</keyword>
<protein>
    <submittedName>
        <fullName evidence="11">3-dehydroquinate synthase</fullName>
    </submittedName>
</protein>
<evidence type="ECO:0000256" key="2">
    <source>
        <dbReference type="ARBA" id="ARBA00001941"/>
    </source>
</evidence>
<dbReference type="CDD" id="cd08195">
    <property type="entry name" value="DHQS"/>
    <property type="match status" value="1"/>
</dbReference>
<dbReference type="OrthoDB" id="9806583at2"/>
<evidence type="ECO:0000259" key="10">
    <source>
        <dbReference type="Pfam" id="PF24621"/>
    </source>
</evidence>
<evidence type="ECO:0000313" key="11">
    <source>
        <dbReference type="EMBL" id="QDP20120.1"/>
    </source>
</evidence>
<dbReference type="PIRSF" id="PIRSF001455">
    <property type="entry name" value="DHQ_synth"/>
    <property type="match status" value="1"/>
</dbReference>
<keyword evidence="3" id="KW-0028">Amino-acid biosynthesis</keyword>
<dbReference type="GO" id="GO:0009073">
    <property type="term" value="P:aromatic amino acid family biosynthetic process"/>
    <property type="evidence" value="ECO:0007669"/>
    <property type="project" value="UniProtKB-KW"/>
</dbReference>
<dbReference type="InterPro" id="IPR030963">
    <property type="entry name" value="DHQ_synth_fam"/>
</dbReference>